<dbReference type="PANTHER" id="PTHR18901:SF38">
    <property type="entry name" value="PSEUDOURIDINE-5'-PHOSPHATASE"/>
    <property type="match status" value="1"/>
</dbReference>
<dbReference type="InterPro" id="IPR023198">
    <property type="entry name" value="PGP-like_dom2"/>
</dbReference>
<proteinExistence type="predicted"/>
<protein>
    <submittedName>
        <fullName evidence="1">Haloacid dehalogenase superfamily protein, subfamily IA, variant 3 with third motif having DD or ED</fullName>
    </submittedName>
</protein>
<name>A0A1U7DCC5_9RHOB</name>
<dbReference type="EMBL" id="CP014797">
    <property type="protein sequence ID" value="APX25814.1"/>
    <property type="molecule type" value="Genomic_DNA"/>
</dbReference>
<dbReference type="Proteomes" id="UP000186559">
    <property type="component" value="Plasmid pTPRO1"/>
</dbReference>
<dbReference type="SFLD" id="SFLDG01135">
    <property type="entry name" value="C1.5.6:_HAD__Beta-PGM__Phospha"/>
    <property type="match status" value="1"/>
</dbReference>
<accession>A0A1U7DCC5</accession>
<dbReference type="InterPro" id="IPR023214">
    <property type="entry name" value="HAD_sf"/>
</dbReference>
<dbReference type="SFLD" id="SFLDS00003">
    <property type="entry name" value="Haloacid_Dehalogenase"/>
    <property type="match status" value="1"/>
</dbReference>
<organism evidence="1 2">
    <name type="scientific">Salipiger profundus</name>
    <dbReference type="NCBI Taxonomy" id="1229727"/>
    <lineage>
        <taxon>Bacteria</taxon>
        <taxon>Pseudomonadati</taxon>
        <taxon>Pseudomonadota</taxon>
        <taxon>Alphaproteobacteria</taxon>
        <taxon>Rhodobacterales</taxon>
        <taxon>Roseobacteraceae</taxon>
        <taxon>Salipiger</taxon>
    </lineage>
</organism>
<dbReference type="Gene3D" id="3.40.50.1000">
    <property type="entry name" value="HAD superfamily/HAD-like"/>
    <property type="match status" value="1"/>
</dbReference>
<keyword evidence="1" id="KW-0614">Plasmid</keyword>
<evidence type="ECO:0000313" key="1">
    <source>
        <dbReference type="EMBL" id="APX25814.1"/>
    </source>
</evidence>
<reference evidence="1 2" key="1">
    <citation type="submission" date="2016-03" db="EMBL/GenBank/DDBJ databases">
        <title>Deep-sea bacteria in the southern Pacific.</title>
        <authorList>
            <person name="Tang K."/>
        </authorList>
    </citation>
    <scope>NUCLEOTIDE SEQUENCE [LARGE SCALE GENOMIC DNA]</scope>
    <source>
        <strain evidence="1 2">JLT2016</strain>
        <plasmid evidence="2">Plasmid ptpro1</plasmid>
    </source>
</reference>
<dbReference type="Gene3D" id="1.10.150.240">
    <property type="entry name" value="Putative phosphatase, domain 2"/>
    <property type="match status" value="1"/>
</dbReference>
<dbReference type="SUPFAM" id="SSF56784">
    <property type="entry name" value="HAD-like"/>
    <property type="match status" value="1"/>
</dbReference>
<dbReference type="NCBIfam" id="TIGR01509">
    <property type="entry name" value="HAD-SF-IA-v3"/>
    <property type="match status" value="1"/>
</dbReference>
<gene>
    <name evidence="1" type="ORF">Ga0080559_TMP331</name>
</gene>
<dbReference type="KEGG" id="tpro:Ga0080559_TMP331"/>
<geneLocation type="plasmid" evidence="2">
    <name>ptpro1</name>
</geneLocation>
<dbReference type="InterPro" id="IPR006439">
    <property type="entry name" value="HAD-SF_hydro_IA"/>
</dbReference>
<dbReference type="AlphaFoldDB" id="A0A1U7DCC5"/>
<sequence>MGAVIFDLDGCLVDSEPLSLATIAEEMAVLGLDHDWRALRDRYLGVSISTVQADVAAETGRPCGPRFAEAVETRLLARYETELRPIPGAPELLERLRAARLPLAVATGSSVNRMGRTLALSGLEAAFDGHTYSADLVANGKPAPDIFLLAAARLGQPPEHCLVVEDSPHGVRGARAAGMRAVGFIGGSHLDGMRAQHAEVLREAGAERVLGAVEDLLGVPGLRG</sequence>
<dbReference type="SFLD" id="SFLDG01129">
    <property type="entry name" value="C1.5:_HAD__Beta-PGM__Phosphata"/>
    <property type="match status" value="1"/>
</dbReference>
<keyword evidence="2" id="KW-1185">Reference proteome</keyword>
<dbReference type="Pfam" id="PF00702">
    <property type="entry name" value="Hydrolase"/>
    <property type="match status" value="1"/>
</dbReference>
<dbReference type="PANTHER" id="PTHR18901">
    <property type="entry name" value="2-DEOXYGLUCOSE-6-PHOSPHATE PHOSPHATASE 2"/>
    <property type="match status" value="1"/>
</dbReference>
<dbReference type="InterPro" id="IPR036412">
    <property type="entry name" value="HAD-like_sf"/>
</dbReference>
<evidence type="ECO:0000313" key="2">
    <source>
        <dbReference type="Proteomes" id="UP000186559"/>
    </source>
</evidence>